<dbReference type="InterPro" id="IPR004313">
    <property type="entry name" value="ARD"/>
</dbReference>
<dbReference type="InterPro" id="IPR014710">
    <property type="entry name" value="RmlC-like_jellyroll"/>
</dbReference>
<evidence type="ECO:0000256" key="7">
    <source>
        <dbReference type="ARBA" id="ARBA00023004"/>
    </source>
</evidence>
<evidence type="ECO:0000256" key="1">
    <source>
        <dbReference type="ARBA" id="ARBA00000428"/>
    </source>
</evidence>
<dbReference type="EC" id="1.13.11.54" evidence="9"/>
<dbReference type="Gene3D" id="2.60.120.10">
    <property type="entry name" value="Jelly Rolls"/>
    <property type="match status" value="1"/>
</dbReference>
<feature type="binding site" evidence="9">
    <location>
        <position position="99"/>
    </location>
    <ligand>
        <name>Fe(2+)</name>
        <dbReference type="ChEBI" id="CHEBI:29033"/>
    </ligand>
</feature>
<evidence type="ECO:0000256" key="6">
    <source>
        <dbReference type="ARBA" id="ARBA00023002"/>
    </source>
</evidence>
<evidence type="ECO:0000256" key="2">
    <source>
        <dbReference type="ARBA" id="ARBA00022596"/>
    </source>
</evidence>
<feature type="binding site" evidence="9">
    <location>
        <position position="103"/>
    </location>
    <ligand>
        <name>Fe(2+)</name>
        <dbReference type="ChEBI" id="CHEBI:29033"/>
    </ligand>
</feature>
<feature type="binding site" evidence="9">
    <location>
        <position position="97"/>
    </location>
    <ligand>
        <name>Ni(2+)</name>
        <dbReference type="ChEBI" id="CHEBI:49786"/>
    </ligand>
</feature>
<dbReference type="SUPFAM" id="SSF51182">
    <property type="entry name" value="RmlC-like cupins"/>
    <property type="match status" value="1"/>
</dbReference>
<dbReference type="InterPro" id="IPR011051">
    <property type="entry name" value="RmlC_Cupin_sf"/>
</dbReference>
<dbReference type="Proteomes" id="UP001370348">
    <property type="component" value="Chromosome"/>
</dbReference>
<name>A0ABZ2LUJ5_9BACT</name>
<comment type="cofactor">
    <cofactor evidence="9">
        <name>Ni(2+)</name>
        <dbReference type="ChEBI" id="CHEBI:49786"/>
    </cofactor>
    <text evidence="9">Binds 1 nickel ion per monomer.</text>
</comment>
<dbReference type="GO" id="GO:0051213">
    <property type="term" value="F:dioxygenase activity"/>
    <property type="evidence" value="ECO:0007669"/>
    <property type="project" value="UniProtKB-KW"/>
</dbReference>
<gene>
    <name evidence="9" type="primary">mtnD</name>
    <name evidence="10" type="ORF">LZC94_33085</name>
</gene>
<evidence type="ECO:0000313" key="11">
    <source>
        <dbReference type="Proteomes" id="UP001370348"/>
    </source>
</evidence>
<feature type="site" description="May play a role in transmitting local conformational changes" evidence="9">
    <location>
        <position position="102"/>
    </location>
</feature>
<keyword evidence="11" id="KW-1185">Reference proteome</keyword>
<reference evidence="10 11" key="1">
    <citation type="submission" date="2021-12" db="EMBL/GenBank/DDBJ databases">
        <title>Discovery of the Pendulisporaceae a myxobacterial family with distinct sporulation behavior and unique specialized metabolism.</title>
        <authorList>
            <person name="Garcia R."/>
            <person name="Popoff A."/>
            <person name="Bader C.D."/>
            <person name="Loehr J."/>
            <person name="Walesch S."/>
            <person name="Walt C."/>
            <person name="Boldt J."/>
            <person name="Bunk B."/>
            <person name="Haeckl F.J.F.P.J."/>
            <person name="Gunesch A.P."/>
            <person name="Birkelbach J."/>
            <person name="Nuebel U."/>
            <person name="Pietschmann T."/>
            <person name="Bach T."/>
            <person name="Mueller R."/>
        </authorList>
    </citation>
    <scope>NUCLEOTIDE SEQUENCE [LARGE SCALE GENOMIC DNA]</scope>
    <source>
        <strain evidence="10 11">MSr11954</strain>
    </source>
</reference>
<dbReference type="RefSeq" id="WP_394822293.1">
    <property type="nucleotide sequence ID" value="NZ_CP089984.1"/>
</dbReference>
<comment type="catalytic activity">
    <reaction evidence="1 9">
        <text>1,2-dihydroxy-5-(methylsulfanyl)pent-1-en-3-one + O2 = 4-methylsulfanyl-2-oxobutanoate + formate + 2 H(+)</text>
        <dbReference type="Rhea" id="RHEA:24504"/>
        <dbReference type="ChEBI" id="CHEBI:15378"/>
        <dbReference type="ChEBI" id="CHEBI:15379"/>
        <dbReference type="ChEBI" id="CHEBI:15740"/>
        <dbReference type="ChEBI" id="CHEBI:16723"/>
        <dbReference type="ChEBI" id="CHEBI:49252"/>
        <dbReference type="EC" id="1.13.11.54"/>
    </reaction>
</comment>
<feature type="binding site" evidence="9">
    <location>
        <position position="141"/>
    </location>
    <ligand>
        <name>Ni(2+)</name>
        <dbReference type="ChEBI" id="CHEBI:49786"/>
    </ligand>
</feature>
<dbReference type="PANTHER" id="PTHR23418:SF0">
    <property type="entry name" value="ACIREDUCTONE DIOXYGENASE"/>
    <property type="match status" value="1"/>
</dbReference>
<evidence type="ECO:0000256" key="5">
    <source>
        <dbReference type="ARBA" id="ARBA00022964"/>
    </source>
</evidence>
<comment type="subunit">
    <text evidence="9">Monomer.</text>
</comment>
<comment type="function">
    <text evidence="9">Catalyzes 2 different reactions between oxygene and the acireductone 1,2-dihydroxy-3-keto-5-methylthiopentene (DHK-MTPene) depending upon the metal bound in the active site. Fe-containing acireductone dioxygenase (Fe-ARD) produces formate and 2-keto-4-methylthiobutyrate (KMTB), the alpha-ketoacid precursor of methionine in the methionine recycle pathway. Ni-containing acireductone dioxygenase (Ni-ARD) produces methylthiopropionate, carbon monoxide and formate, and does not lie on the methionine recycle pathway.</text>
</comment>
<evidence type="ECO:0000256" key="3">
    <source>
        <dbReference type="ARBA" id="ARBA00022605"/>
    </source>
</evidence>
<comment type="similarity">
    <text evidence="9">Belongs to the acireductone dioxygenase (ARD) family.</text>
</comment>
<protein>
    <recommendedName>
        <fullName evidence="9">Acireductone dioxygenase</fullName>
    </recommendedName>
    <alternativeName>
        <fullName evidence="9">1,2-dihydroxy-3-keto-5-methylthiopentene dioxygenase</fullName>
        <shortName evidence="9">DHK-MTPene dioxygenase</shortName>
    </alternativeName>
    <alternativeName>
        <fullName evidence="9">Acireductone dioxygenase (Fe(2+)-requiring)</fullName>
        <shortName evidence="9">ARD'</shortName>
        <shortName evidence="9">Fe-ARD</shortName>
        <ecNumber evidence="9">1.13.11.54</ecNumber>
    </alternativeName>
    <alternativeName>
        <fullName evidence="9">Acireductone dioxygenase (Ni(2+)-requiring)</fullName>
        <shortName evidence="9">ARD</shortName>
        <shortName evidence="9">Ni-ARD</shortName>
        <ecNumber evidence="9">1.13.11.53</ecNumber>
    </alternativeName>
</protein>
<keyword evidence="4 9" id="KW-0479">Metal-binding</keyword>
<evidence type="ECO:0000256" key="8">
    <source>
        <dbReference type="ARBA" id="ARBA00023167"/>
    </source>
</evidence>
<evidence type="ECO:0000313" key="10">
    <source>
        <dbReference type="EMBL" id="WXB12672.1"/>
    </source>
</evidence>
<dbReference type="CDD" id="cd02232">
    <property type="entry name" value="cupin_ARD"/>
    <property type="match status" value="1"/>
</dbReference>
<proteinExistence type="inferred from homology"/>
<feature type="site" description="Important to generate the dianion" evidence="9">
    <location>
        <position position="105"/>
    </location>
</feature>
<feature type="binding site" evidence="9">
    <location>
        <position position="141"/>
    </location>
    <ligand>
        <name>Fe(2+)</name>
        <dbReference type="ChEBI" id="CHEBI:29033"/>
    </ligand>
</feature>
<organism evidence="10 11">
    <name type="scientific">Pendulispora albinea</name>
    <dbReference type="NCBI Taxonomy" id="2741071"/>
    <lineage>
        <taxon>Bacteria</taxon>
        <taxon>Pseudomonadati</taxon>
        <taxon>Myxococcota</taxon>
        <taxon>Myxococcia</taxon>
        <taxon>Myxococcales</taxon>
        <taxon>Sorangiineae</taxon>
        <taxon>Pendulisporaceae</taxon>
        <taxon>Pendulispora</taxon>
    </lineage>
</organism>
<keyword evidence="2 9" id="KW-0533">Nickel</keyword>
<comment type="cofactor">
    <cofactor evidence="9">
        <name>Fe(2+)</name>
        <dbReference type="ChEBI" id="CHEBI:29033"/>
    </cofactor>
    <text evidence="9">Binds 1 Fe(2+) cation per monomer.</text>
</comment>
<feature type="binding site" evidence="9">
    <location>
        <position position="97"/>
    </location>
    <ligand>
        <name>Fe(2+)</name>
        <dbReference type="ChEBI" id="CHEBI:29033"/>
    </ligand>
</feature>
<comment type="pathway">
    <text evidence="9">Amino-acid biosynthesis; L-methionine biosynthesis via salvage pathway; L-methionine from S-methyl-5-thio-alpha-D-ribose 1-phosphate: step 5/6.</text>
</comment>
<dbReference type="EC" id="1.13.11.53" evidence="9"/>
<keyword evidence="6 9" id="KW-0560">Oxidoreductase</keyword>
<keyword evidence="8 9" id="KW-0486">Methionine biosynthesis</keyword>
<sequence length="183" mass="20503">MSHLRIYRDDTRPDVFEDHTTFETIRDAAAEANIRFERWDASQPLAEAATQADILTAYAEAITRLERDCGFATADVVSVSASTPNHPELRKKFLNEHTHSEDEARFFVEGSGLFCIHHGGAIYALECTKGDLINVPAGTRHWFDMGPSPRFVAIRLFTDPKGWIADFTGSDVAARFPRFEKAA</sequence>
<comment type="catalytic activity">
    <reaction evidence="9">
        <text>1,2-dihydroxy-5-(methylsulfanyl)pent-1-en-3-one + O2 = 3-(methylsulfanyl)propanoate + CO + formate + 2 H(+)</text>
        <dbReference type="Rhea" id="RHEA:14161"/>
        <dbReference type="ChEBI" id="CHEBI:15378"/>
        <dbReference type="ChEBI" id="CHEBI:15379"/>
        <dbReference type="ChEBI" id="CHEBI:15740"/>
        <dbReference type="ChEBI" id="CHEBI:17245"/>
        <dbReference type="ChEBI" id="CHEBI:49016"/>
        <dbReference type="ChEBI" id="CHEBI:49252"/>
        <dbReference type="EC" id="1.13.11.53"/>
    </reaction>
</comment>
<keyword evidence="7 9" id="KW-0408">Iron</keyword>
<dbReference type="HAMAP" id="MF_01682">
    <property type="entry name" value="Salvage_MtnD"/>
    <property type="match status" value="1"/>
</dbReference>
<feature type="binding site" evidence="9">
    <location>
        <position position="103"/>
    </location>
    <ligand>
        <name>Ni(2+)</name>
        <dbReference type="ChEBI" id="CHEBI:49786"/>
    </ligand>
</feature>
<dbReference type="Pfam" id="PF03079">
    <property type="entry name" value="ARD"/>
    <property type="match status" value="1"/>
</dbReference>
<dbReference type="PANTHER" id="PTHR23418">
    <property type="entry name" value="ACIREDUCTONE DIOXYGENASE"/>
    <property type="match status" value="1"/>
</dbReference>
<dbReference type="EMBL" id="CP089984">
    <property type="protein sequence ID" value="WXB12672.1"/>
    <property type="molecule type" value="Genomic_DNA"/>
</dbReference>
<feature type="site" description="May play a role in metal incorporation in vivo" evidence="9">
    <location>
        <position position="96"/>
    </location>
</feature>
<evidence type="ECO:0000256" key="4">
    <source>
        <dbReference type="ARBA" id="ARBA00022723"/>
    </source>
</evidence>
<evidence type="ECO:0000256" key="9">
    <source>
        <dbReference type="HAMAP-Rule" id="MF_01682"/>
    </source>
</evidence>
<keyword evidence="3 9" id="KW-0028">Amino-acid biosynthesis</keyword>
<accession>A0ABZ2LUJ5</accession>
<keyword evidence="5 9" id="KW-0223">Dioxygenase</keyword>
<feature type="binding site" evidence="9">
    <location>
        <position position="99"/>
    </location>
    <ligand>
        <name>Ni(2+)</name>
        <dbReference type="ChEBI" id="CHEBI:49786"/>
    </ligand>
</feature>
<dbReference type="InterPro" id="IPR023956">
    <property type="entry name" value="ARD_bac"/>
</dbReference>